<evidence type="ECO:0000256" key="1">
    <source>
        <dbReference type="SAM" id="Phobius"/>
    </source>
</evidence>
<feature type="transmembrane region" description="Helical" evidence="1">
    <location>
        <begin position="72"/>
        <end position="99"/>
    </location>
</feature>
<keyword evidence="3" id="KW-1185">Reference proteome</keyword>
<dbReference type="AlphaFoldDB" id="A0A126V1T9"/>
<dbReference type="Proteomes" id="UP000070371">
    <property type="component" value="Chromosome"/>
</dbReference>
<name>A0A126V1T9_9RHOB</name>
<proteinExistence type="predicted"/>
<evidence type="ECO:0000313" key="2">
    <source>
        <dbReference type="EMBL" id="AML52292.1"/>
    </source>
</evidence>
<feature type="transmembrane region" description="Helical" evidence="1">
    <location>
        <begin position="31"/>
        <end position="51"/>
    </location>
</feature>
<dbReference type="EMBL" id="CP014327">
    <property type="protein sequence ID" value="AML52292.1"/>
    <property type="molecule type" value="Genomic_DNA"/>
</dbReference>
<keyword evidence="1" id="KW-1133">Transmembrane helix</keyword>
<dbReference type="STRING" id="1579316.RC74_14325"/>
<sequence length="125" mass="13562">MSTPPTGLAPNPAATEHLPYFIVPPGGTDQMFTVVTVFVLGLILALGVFYFKLHSIPESLAEEKRGNQLQVIGALSLLALFTHNGYFWVAALVLATVTLPDFLTPFRSMARSLLRMSKNGSTKNV</sequence>
<accession>A0A126V1T9</accession>
<dbReference type="OrthoDB" id="6228405at2"/>
<protein>
    <submittedName>
        <fullName evidence="2">Uncharacterized protein</fullName>
    </submittedName>
</protein>
<keyword evidence="1" id="KW-0812">Transmembrane</keyword>
<reference evidence="2 3" key="1">
    <citation type="submission" date="2016-02" db="EMBL/GenBank/DDBJ databases">
        <title>Complete genome sequence of Halocynthiibacter arcticus PAMC 20958t from arctic marine sediment.</title>
        <authorList>
            <person name="Lee Y.M."/>
            <person name="Baek K."/>
            <person name="Lee H.K."/>
            <person name="Shin S.C."/>
        </authorList>
    </citation>
    <scope>NUCLEOTIDE SEQUENCE [LARGE SCALE GENOMIC DNA]</scope>
    <source>
        <strain evidence="2">PAMC 20958</strain>
    </source>
</reference>
<keyword evidence="1" id="KW-0472">Membrane</keyword>
<gene>
    <name evidence="2" type="ORF">RC74_14325</name>
</gene>
<organism evidence="2 3">
    <name type="scientific">Falsihalocynthiibacter arcticus</name>
    <dbReference type="NCBI Taxonomy" id="1579316"/>
    <lineage>
        <taxon>Bacteria</taxon>
        <taxon>Pseudomonadati</taxon>
        <taxon>Pseudomonadota</taxon>
        <taxon>Alphaproteobacteria</taxon>
        <taxon>Rhodobacterales</taxon>
        <taxon>Roseobacteraceae</taxon>
        <taxon>Falsihalocynthiibacter</taxon>
    </lineage>
</organism>
<evidence type="ECO:0000313" key="3">
    <source>
        <dbReference type="Proteomes" id="UP000070371"/>
    </source>
</evidence>
<dbReference type="KEGG" id="hat:RC74_14325"/>
<dbReference type="RefSeq" id="WP_052274711.1">
    <property type="nucleotide sequence ID" value="NZ_CP014327.1"/>
</dbReference>